<evidence type="ECO:0000313" key="3">
    <source>
        <dbReference type="EMBL" id="SFB24287.1"/>
    </source>
</evidence>
<keyword evidence="1" id="KW-0040">ANK repeat</keyword>
<dbReference type="SMART" id="SM00248">
    <property type="entry name" value="ANK"/>
    <property type="match status" value="2"/>
</dbReference>
<feature type="signal peptide" evidence="2">
    <location>
        <begin position="1"/>
        <end position="21"/>
    </location>
</feature>
<dbReference type="PANTHER" id="PTHR22677">
    <property type="entry name" value="ANKYRIN REPEAT DOMAIN-CONTAINING PROTEIN 60"/>
    <property type="match status" value="1"/>
</dbReference>
<keyword evidence="4" id="KW-1185">Reference proteome</keyword>
<feature type="repeat" description="ANK" evidence="1">
    <location>
        <begin position="68"/>
        <end position="100"/>
    </location>
</feature>
<keyword evidence="2" id="KW-0732">Signal</keyword>
<evidence type="ECO:0000256" key="1">
    <source>
        <dbReference type="PROSITE-ProRule" id="PRU00023"/>
    </source>
</evidence>
<gene>
    <name evidence="3" type="ORF">SAMN05660845_2245</name>
</gene>
<dbReference type="InterPro" id="IPR039323">
    <property type="entry name" value="ANKRD_45/46/60"/>
</dbReference>
<evidence type="ECO:0000313" key="4">
    <source>
        <dbReference type="Proteomes" id="UP000199604"/>
    </source>
</evidence>
<dbReference type="RefSeq" id="WP_091477233.1">
    <property type="nucleotide sequence ID" value="NZ_FOJT01000005.1"/>
</dbReference>
<dbReference type="AlphaFoldDB" id="A0A1I0ZFW8"/>
<sequence>MKKTIIILGLALVAFANESFASNLNVSNKINVETIYNPTPLCNAIIKGDFETVKKFIEYGADVNQTSDGMTPLMLAARYNKVEIVKILLDKGARLDEKNERGYTALNYAEMSKSVDVLDFLKKV</sequence>
<dbReference type="InterPro" id="IPR002110">
    <property type="entry name" value="Ankyrin_rpt"/>
</dbReference>
<dbReference type="Gene3D" id="1.25.40.20">
    <property type="entry name" value="Ankyrin repeat-containing domain"/>
    <property type="match status" value="1"/>
</dbReference>
<organism evidence="3 4">
    <name type="scientific">Flavobacterium swingsii</name>
    <dbReference type="NCBI Taxonomy" id="498292"/>
    <lineage>
        <taxon>Bacteria</taxon>
        <taxon>Pseudomonadati</taxon>
        <taxon>Bacteroidota</taxon>
        <taxon>Flavobacteriia</taxon>
        <taxon>Flavobacteriales</taxon>
        <taxon>Flavobacteriaceae</taxon>
        <taxon>Flavobacterium</taxon>
    </lineage>
</organism>
<dbReference type="PANTHER" id="PTHR22677:SF4">
    <property type="entry name" value="USHER SYNDROME TYPE-1G PROTEIN-LIKE PROTEIN"/>
    <property type="match status" value="1"/>
</dbReference>
<evidence type="ECO:0000256" key="2">
    <source>
        <dbReference type="SAM" id="SignalP"/>
    </source>
</evidence>
<dbReference type="Proteomes" id="UP000199604">
    <property type="component" value="Unassembled WGS sequence"/>
</dbReference>
<dbReference type="Pfam" id="PF12796">
    <property type="entry name" value="Ank_2"/>
    <property type="match status" value="1"/>
</dbReference>
<dbReference type="STRING" id="498292.SAMN05660845_2245"/>
<dbReference type="EMBL" id="FOJT01000005">
    <property type="protein sequence ID" value="SFB24287.1"/>
    <property type="molecule type" value="Genomic_DNA"/>
</dbReference>
<feature type="repeat" description="ANK" evidence="1">
    <location>
        <begin position="36"/>
        <end position="68"/>
    </location>
</feature>
<dbReference type="OrthoDB" id="1374157at2"/>
<dbReference type="PROSITE" id="PS50297">
    <property type="entry name" value="ANK_REP_REGION"/>
    <property type="match status" value="2"/>
</dbReference>
<protein>
    <submittedName>
        <fullName evidence="3">Ankyrin repeat-containing protein</fullName>
    </submittedName>
</protein>
<name>A0A1I0ZFW8_9FLAO</name>
<reference evidence="4" key="1">
    <citation type="submission" date="2016-10" db="EMBL/GenBank/DDBJ databases">
        <authorList>
            <person name="Varghese N."/>
            <person name="Submissions S."/>
        </authorList>
    </citation>
    <scope>NUCLEOTIDE SEQUENCE [LARGE SCALE GENOMIC DNA]</scope>
    <source>
        <strain evidence="4">DSM 21789</strain>
    </source>
</reference>
<dbReference type="PROSITE" id="PS50088">
    <property type="entry name" value="ANK_REPEAT"/>
    <property type="match status" value="2"/>
</dbReference>
<accession>A0A1I0ZFW8</accession>
<dbReference type="SUPFAM" id="SSF48403">
    <property type="entry name" value="Ankyrin repeat"/>
    <property type="match status" value="1"/>
</dbReference>
<feature type="chain" id="PRO_5011663822" evidence="2">
    <location>
        <begin position="22"/>
        <end position="124"/>
    </location>
</feature>
<proteinExistence type="predicted"/>
<dbReference type="InterPro" id="IPR036770">
    <property type="entry name" value="Ankyrin_rpt-contain_sf"/>
</dbReference>